<keyword evidence="2" id="KW-0378">Hydrolase</keyword>
<dbReference type="Proteomes" id="UP001324993">
    <property type="component" value="Chromosome"/>
</dbReference>
<evidence type="ECO:0000313" key="2">
    <source>
        <dbReference type="EMBL" id="WPJ98203.1"/>
    </source>
</evidence>
<evidence type="ECO:0000313" key="3">
    <source>
        <dbReference type="Proteomes" id="UP001324993"/>
    </source>
</evidence>
<proteinExistence type="predicted"/>
<sequence>MHAFSKSRNNSPDNGLALTRDAHWMFDKGLWTLDEQQRVIVADEIFTEWGPETDWLRKRHQQAAYFNQESQLRPAEVRLHWHRKNVFNSL</sequence>
<dbReference type="RefSeq" id="WP_319835004.1">
    <property type="nucleotide sequence ID" value="NZ_CP138858.1"/>
</dbReference>
<dbReference type="Pfam" id="PF13391">
    <property type="entry name" value="HNH_2"/>
    <property type="match status" value="1"/>
</dbReference>
<evidence type="ECO:0000259" key="1">
    <source>
        <dbReference type="Pfam" id="PF13391"/>
    </source>
</evidence>
<dbReference type="InterPro" id="IPR003615">
    <property type="entry name" value="HNH_nuc"/>
</dbReference>
<organism evidence="2 3">
    <name type="scientific">Coraliomargarita algicola</name>
    <dbReference type="NCBI Taxonomy" id="3092156"/>
    <lineage>
        <taxon>Bacteria</taxon>
        <taxon>Pseudomonadati</taxon>
        <taxon>Verrucomicrobiota</taxon>
        <taxon>Opitutia</taxon>
        <taxon>Puniceicoccales</taxon>
        <taxon>Coraliomargaritaceae</taxon>
        <taxon>Coraliomargarita</taxon>
    </lineage>
</organism>
<dbReference type="EMBL" id="CP138858">
    <property type="protein sequence ID" value="WPJ98203.1"/>
    <property type="molecule type" value="Genomic_DNA"/>
</dbReference>
<reference evidence="2 3" key="1">
    <citation type="submission" date="2023-11" db="EMBL/GenBank/DDBJ databases">
        <title>Coraliomargarita sp. nov., isolated from marine algae.</title>
        <authorList>
            <person name="Lee J.K."/>
            <person name="Baek J.H."/>
            <person name="Kim J.M."/>
            <person name="Choi D.G."/>
            <person name="Jeon C.O."/>
        </authorList>
    </citation>
    <scope>NUCLEOTIDE SEQUENCE [LARGE SCALE GENOMIC DNA]</scope>
    <source>
        <strain evidence="2 3">J2-16</strain>
    </source>
</reference>
<protein>
    <submittedName>
        <fullName evidence="2">HNH endonuclease</fullName>
    </submittedName>
</protein>
<dbReference type="GO" id="GO:0004519">
    <property type="term" value="F:endonuclease activity"/>
    <property type="evidence" value="ECO:0007669"/>
    <property type="project" value="UniProtKB-KW"/>
</dbReference>
<accession>A0ABZ0RSQ4</accession>
<keyword evidence="2" id="KW-0255">Endonuclease</keyword>
<keyword evidence="3" id="KW-1185">Reference proteome</keyword>
<gene>
    <name evidence="2" type="ORF">SH580_10325</name>
</gene>
<feature type="domain" description="HNH nuclease" evidence="1">
    <location>
        <begin position="4"/>
        <end position="34"/>
    </location>
</feature>
<keyword evidence="2" id="KW-0540">Nuclease</keyword>
<name>A0ABZ0RSQ4_9BACT</name>